<evidence type="ECO:0000313" key="1">
    <source>
        <dbReference type="EMBL" id="PZC71448.1"/>
    </source>
</evidence>
<protein>
    <submittedName>
        <fullName evidence="1">Uncharacterized protein</fullName>
    </submittedName>
</protein>
<evidence type="ECO:0000313" key="2">
    <source>
        <dbReference type="Proteomes" id="UP000249218"/>
    </source>
</evidence>
<gene>
    <name evidence="1" type="primary">HaOG213379</name>
    <name evidence="1" type="ORF">B5X24_HaOG213379</name>
</gene>
<accession>A0A2W1B7E4</accession>
<dbReference type="EMBL" id="KZ150315">
    <property type="protein sequence ID" value="PZC71448.1"/>
    <property type="molecule type" value="Genomic_DNA"/>
</dbReference>
<dbReference type="Proteomes" id="UP000249218">
    <property type="component" value="Unassembled WGS sequence"/>
</dbReference>
<reference evidence="1 2" key="1">
    <citation type="journal article" date="2017" name="BMC Biol.">
        <title>Genomic innovations, transcriptional plasticity and gene loss underlying the evolution and divergence of two highly polyphagous and invasive Helicoverpa pest species.</title>
        <authorList>
            <person name="Pearce S.L."/>
            <person name="Clarke D.F."/>
            <person name="East P.D."/>
            <person name="Elfekih S."/>
            <person name="Gordon K.H."/>
            <person name="Jermiin L.S."/>
            <person name="McGaughran A."/>
            <person name="Oakeshott J.G."/>
            <person name="Papanikolaou A."/>
            <person name="Perera O.P."/>
            <person name="Rane R.V."/>
            <person name="Richards S."/>
            <person name="Tay W.T."/>
            <person name="Walsh T.K."/>
            <person name="Anderson A."/>
            <person name="Anderson C.J."/>
            <person name="Asgari S."/>
            <person name="Board P.G."/>
            <person name="Bretschneider A."/>
            <person name="Campbell P.M."/>
            <person name="Chertemps T."/>
            <person name="Christeller J.T."/>
            <person name="Coppin C.W."/>
            <person name="Downes S.J."/>
            <person name="Duan G."/>
            <person name="Farnsworth C.A."/>
            <person name="Good R.T."/>
            <person name="Han L.B."/>
            <person name="Han Y.C."/>
            <person name="Hatje K."/>
            <person name="Horne I."/>
            <person name="Huang Y.P."/>
            <person name="Hughes D.S."/>
            <person name="Jacquin-Joly E."/>
            <person name="James W."/>
            <person name="Jhangiani S."/>
            <person name="Kollmar M."/>
            <person name="Kuwar S.S."/>
            <person name="Li S."/>
            <person name="Liu N.Y."/>
            <person name="Maibeche M.T."/>
            <person name="Miller J.R."/>
            <person name="Montagne N."/>
            <person name="Perry T."/>
            <person name="Qu J."/>
            <person name="Song S.V."/>
            <person name="Sutton G.G."/>
            <person name="Vogel H."/>
            <person name="Walenz B.P."/>
            <person name="Xu W."/>
            <person name="Zhang H.J."/>
            <person name="Zou Z."/>
            <person name="Batterham P."/>
            <person name="Edwards O.R."/>
            <person name="Feyereisen R."/>
            <person name="Gibbs R.A."/>
            <person name="Heckel D.G."/>
            <person name="McGrath A."/>
            <person name="Robin C."/>
            <person name="Scherer S.E."/>
            <person name="Worley K.C."/>
            <person name="Wu Y.D."/>
        </authorList>
    </citation>
    <scope>NUCLEOTIDE SEQUENCE [LARGE SCALE GENOMIC DNA]</scope>
    <source>
        <strain evidence="1">Harm_GR_Male_#8</strain>
        <tissue evidence="1">Whole organism</tissue>
    </source>
</reference>
<proteinExistence type="predicted"/>
<dbReference type="AlphaFoldDB" id="A0A2W1B7E4"/>
<name>A0A2W1B7E4_HELAM</name>
<sequence length="74" mass="8280">MSALVQSPGINIWRQVTGHLRHAVRSYLKPVQGGYDDFTFCRKKKNSERCLKSGATPLRAAPKKMHNDALTPSL</sequence>
<keyword evidence="2" id="KW-1185">Reference proteome</keyword>
<organism evidence="1 2">
    <name type="scientific">Helicoverpa armigera</name>
    <name type="common">Cotton bollworm</name>
    <name type="synonym">Heliothis armigera</name>
    <dbReference type="NCBI Taxonomy" id="29058"/>
    <lineage>
        <taxon>Eukaryota</taxon>
        <taxon>Metazoa</taxon>
        <taxon>Ecdysozoa</taxon>
        <taxon>Arthropoda</taxon>
        <taxon>Hexapoda</taxon>
        <taxon>Insecta</taxon>
        <taxon>Pterygota</taxon>
        <taxon>Neoptera</taxon>
        <taxon>Endopterygota</taxon>
        <taxon>Lepidoptera</taxon>
        <taxon>Glossata</taxon>
        <taxon>Ditrysia</taxon>
        <taxon>Noctuoidea</taxon>
        <taxon>Noctuidae</taxon>
        <taxon>Heliothinae</taxon>
        <taxon>Helicoverpa</taxon>
    </lineage>
</organism>